<evidence type="ECO:0000259" key="12">
    <source>
        <dbReference type="SMART" id="SM00746"/>
    </source>
</evidence>
<feature type="transmembrane region" description="Helical" evidence="10">
    <location>
        <begin position="202"/>
        <end position="220"/>
    </location>
</feature>
<dbReference type="InterPro" id="IPR023299">
    <property type="entry name" value="ATPase_P-typ_cyto_dom_N"/>
</dbReference>
<feature type="transmembrane region" description="Helical" evidence="10">
    <location>
        <begin position="169"/>
        <end position="190"/>
    </location>
</feature>
<dbReference type="InterPro" id="IPR009078">
    <property type="entry name" value="Ferritin-like_SF"/>
</dbReference>
<dbReference type="SUPFAM" id="SSF81653">
    <property type="entry name" value="Calcium ATPase, transduction domain A"/>
    <property type="match status" value="1"/>
</dbReference>
<dbReference type="InterPro" id="IPR001757">
    <property type="entry name" value="P_typ_ATPase"/>
</dbReference>
<evidence type="ECO:0000256" key="9">
    <source>
        <dbReference type="ARBA" id="ARBA00023136"/>
    </source>
</evidence>
<dbReference type="NCBIfam" id="TIGR01511">
    <property type="entry name" value="ATPase-IB1_Cu"/>
    <property type="match status" value="1"/>
</dbReference>
<evidence type="ECO:0000256" key="6">
    <source>
        <dbReference type="ARBA" id="ARBA00022840"/>
    </source>
</evidence>
<comment type="caution">
    <text evidence="13">The sequence shown here is derived from an EMBL/GenBank/DDBJ whole genome shotgun (WGS) entry which is preliminary data.</text>
</comment>
<dbReference type="Gene3D" id="3.40.50.1000">
    <property type="entry name" value="HAD superfamily/HAD-like"/>
    <property type="match status" value="1"/>
</dbReference>
<evidence type="ECO:0000256" key="5">
    <source>
        <dbReference type="ARBA" id="ARBA00022741"/>
    </source>
</evidence>
<keyword evidence="4 10" id="KW-0479">Metal-binding</keyword>
<keyword evidence="7" id="KW-1278">Translocase</keyword>
<keyword evidence="10" id="KW-1003">Cell membrane</keyword>
<keyword evidence="8 10" id="KW-1133">Transmembrane helix</keyword>
<dbReference type="Pfam" id="PF00122">
    <property type="entry name" value="E1-E2_ATPase"/>
    <property type="match status" value="1"/>
</dbReference>
<dbReference type="InterPro" id="IPR045800">
    <property type="entry name" value="HMBD"/>
</dbReference>
<keyword evidence="6 10" id="KW-0067">ATP-binding</keyword>
<evidence type="ECO:0000256" key="4">
    <source>
        <dbReference type="ARBA" id="ARBA00022723"/>
    </source>
</evidence>
<dbReference type="InterPro" id="IPR011017">
    <property type="entry name" value="TRASH_dom"/>
</dbReference>
<feature type="compositionally biased region" description="Basic and acidic residues" evidence="11">
    <location>
        <begin position="23"/>
        <end position="42"/>
    </location>
</feature>
<dbReference type="Pfam" id="PF04945">
    <property type="entry name" value="YHS"/>
    <property type="match status" value="1"/>
</dbReference>
<evidence type="ECO:0000256" key="8">
    <source>
        <dbReference type="ARBA" id="ARBA00022989"/>
    </source>
</evidence>
<evidence type="ECO:0000313" key="13">
    <source>
        <dbReference type="EMBL" id="MFC0339851.1"/>
    </source>
</evidence>
<dbReference type="PANTHER" id="PTHR43520">
    <property type="entry name" value="ATP7, ISOFORM B"/>
    <property type="match status" value="1"/>
</dbReference>
<dbReference type="RefSeq" id="WP_377697535.1">
    <property type="nucleotide sequence ID" value="NZ_JBHLWE010000010.1"/>
</dbReference>
<dbReference type="EMBL" id="JBHLWE010000010">
    <property type="protein sequence ID" value="MFC0339851.1"/>
    <property type="molecule type" value="Genomic_DNA"/>
</dbReference>
<dbReference type="Proteomes" id="UP001589799">
    <property type="component" value="Unassembled WGS sequence"/>
</dbReference>
<dbReference type="InterPro" id="IPR036412">
    <property type="entry name" value="HAD-like_sf"/>
</dbReference>
<proteinExistence type="inferred from homology"/>
<feature type="transmembrane region" description="Helical" evidence="10">
    <location>
        <begin position="794"/>
        <end position="815"/>
    </location>
</feature>
<comment type="similarity">
    <text evidence="2 10">Belongs to the cation transport ATPase (P-type) (TC 3.A.3) family. Type IB subfamily.</text>
</comment>
<evidence type="ECO:0000256" key="7">
    <source>
        <dbReference type="ARBA" id="ARBA00022967"/>
    </source>
</evidence>
<dbReference type="NCBIfam" id="TIGR01525">
    <property type="entry name" value="ATPase-IB_hvy"/>
    <property type="match status" value="1"/>
</dbReference>
<feature type="region of interest" description="Disordered" evidence="11">
    <location>
        <begin position="1"/>
        <end position="42"/>
    </location>
</feature>
<evidence type="ECO:0000256" key="1">
    <source>
        <dbReference type="ARBA" id="ARBA00004127"/>
    </source>
</evidence>
<dbReference type="SUPFAM" id="SSF56784">
    <property type="entry name" value="HAD-like"/>
    <property type="match status" value="1"/>
</dbReference>
<evidence type="ECO:0000256" key="11">
    <source>
        <dbReference type="SAM" id="MobiDB-lite"/>
    </source>
</evidence>
<feature type="transmembrane region" description="Helical" evidence="10">
    <location>
        <begin position="769"/>
        <end position="788"/>
    </location>
</feature>
<dbReference type="Gene3D" id="1.10.620.20">
    <property type="entry name" value="Ribonucleotide Reductase, subunit A"/>
    <property type="match status" value="1"/>
</dbReference>
<gene>
    <name evidence="13" type="ORF">ACFFII_03610</name>
</gene>
<dbReference type="InterPro" id="IPR008250">
    <property type="entry name" value="ATPase_P-typ_transduc_dom_A_sf"/>
</dbReference>
<dbReference type="PANTHER" id="PTHR43520:SF8">
    <property type="entry name" value="P-TYPE CU(+) TRANSPORTER"/>
    <property type="match status" value="1"/>
</dbReference>
<dbReference type="SMART" id="SM00746">
    <property type="entry name" value="TRASH"/>
    <property type="match status" value="1"/>
</dbReference>
<dbReference type="InterPro" id="IPR044492">
    <property type="entry name" value="P_typ_ATPase_HD_dom"/>
</dbReference>
<dbReference type="Gene3D" id="3.40.1110.10">
    <property type="entry name" value="Calcium-transporting ATPase, cytoplasmic domain N"/>
    <property type="match status" value="1"/>
</dbReference>
<dbReference type="SFLD" id="SFLDF00027">
    <property type="entry name" value="p-type_atpase"/>
    <property type="match status" value="1"/>
</dbReference>
<comment type="subcellular location">
    <subcellularLocation>
        <location evidence="10">Cell membrane</location>
    </subcellularLocation>
    <subcellularLocation>
        <location evidence="1">Endomembrane system</location>
        <topology evidence="1">Multi-pass membrane protein</topology>
    </subcellularLocation>
</comment>
<sequence>MASKGKDQSPVLPETEIGSFSGSHEHLRSGQAHGPEHVHSSLHGLEHSHAPATAPIDSAHRVKDPVCGMMVDPHATQHKAEHAGRPYYFCSAGCRAKFLAEPERYLDPAAAEAKAEPVPEGTIYTCPMHPEIRQVGPGSCPICGMALEPVLVSLEAEPNLELIDMRRRFWIGLVLTIPVFLLEMGGHLLGLDHLVSQRSSNWIQLILATPVVLWAGWPFFQRGWQSLVTRNLNMFTLIAMGTGAAWIYSVVATLVPGIFPDAFRQHDGSVAVYFEAAAVITVLVLLGQVLELRARESTSGAIRALLDLAPRTARRIHEDGTEAEVQLDAVHVGDRLRVRPGEKVPVDGEVIEGRSAVDESMVTGESMPVTKEVGSKAIGGTMNQSGALVIEARRVGRDTMLSQIVQLVAEAQRSRAPIQRLADQVSGWFVPAVIGVALLAFAAWAIWGPEPRFSFGLVAAVSVLIIACPCALGLATPMSIMVGVGRGAQAGVLIRNAEALEHMEKIDTIIVDKTGTLTEGRPAVTAIVPAAGHAEAEVLRLAASVERASEHPLALAIVRAAEERGIAPAPVAGFDSPTGKGALGTVEGRRIALGNARFLAEQGVDVAPLAEQADRLREDGATAIFMGVDGQAAAILAIADPVKASTPKALAALKAEGIRVVMLTGDNWTTAKAVARRLGIDEVEAEVLPDQKSEVVQRHKAAGEVVAMAGDGVNDAPALAAADVGIAMGTGTDVAMESAGVTLLKGDLTGIVRARRLSEAVMRNIRQNLFFAFIYNALGIPIAAGVLYPVFGILLSPIIAAAAMALSSVSVIANASRLRGLRL</sequence>
<dbReference type="Gene3D" id="2.70.150.10">
    <property type="entry name" value="Calcium-transporting ATPase, cytoplasmic transduction domain A"/>
    <property type="match status" value="1"/>
</dbReference>
<accession>A0ABV6I199</accession>
<feature type="transmembrane region" description="Helical" evidence="10">
    <location>
        <begin position="271"/>
        <end position="290"/>
    </location>
</feature>
<evidence type="ECO:0000256" key="3">
    <source>
        <dbReference type="ARBA" id="ARBA00022692"/>
    </source>
</evidence>
<keyword evidence="3 10" id="KW-0812">Transmembrane</keyword>
<dbReference type="CDD" id="cd02094">
    <property type="entry name" value="P-type_ATPase_Cu-like"/>
    <property type="match status" value="1"/>
</dbReference>
<dbReference type="Pfam" id="PF00702">
    <property type="entry name" value="Hydrolase"/>
    <property type="match status" value="1"/>
</dbReference>
<evidence type="ECO:0000313" key="14">
    <source>
        <dbReference type="Proteomes" id="UP001589799"/>
    </source>
</evidence>
<dbReference type="InterPro" id="IPR023298">
    <property type="entry name" value="ATPase_P-typ_TM_dom_sf"/>
</dbReference>
<dbReference type="InterPro" id="IPR023214">
    <property type="entry name" value="HAD_sf"/>
</dbReference>
<dbReference type="InterPro" id="IPR012348">
    <property type="entry name" value="RNR-like"/>
</dbReference>
<name>A0ABV6I199_9RHOB</name>
<dbReference type="NCBIfam" id="TIGR01494">
    <property type="entry name" value="ATPase_P-type"/>
    <property type="match status" value="1"/>
</dbReference>
<organism evidence="13 14">
    <name type="scientific">Paracoccus niistensis</name>
    <dbReference type="NCBI Taxonomy" id="632935"/>
    <lineage>
        <taxon>Bacteria</taxon>
        <taxon>Pseudomonadati</taxon>
        <taxon>Pseudomonadota</taxon>
        <taxon>Alphaproteobacteria</taxon>
        <taxon>Rhodobacterales</taxon>
        <taxon>Paracoccaceae</taxon>
        <taxon>Paracoccus</taxon>
    </lineage>
</organism>
<evidence type="ECO:0000256" key="2">
    <source>
        <dbReference type="ARBA" id="ARBA00006024"/>
    </source>
</evidence>
<dbReference type="PRINTS" id="PR00943">
    <property type="entry name" value="CUATPASE"/>
</dbReference>
<dbReference type="PRINTS" id="PR00119">
    <property type="entry name" value="CATATPASE"/>
</dbReference>
<protein>
    <submittedName>
        <fullName evidence="13">Heavy metal translocating P-type ATPase</fullName>
    </submittedName>
</protein>
<feature type="transmembrane region" description="Helical" evidence="10">
    <location>
        <begin position="425"/>
        <end position="447"/>
    </location>
</feature>
<dbReference type="InterPro" id="IPR059000">
    <property type="entry name" value="ATPase_P-type_domA"/>
</dbReference>
<dbReference type="InterPro" id="IPR018303">
    <property type="entry name" value="ATPase_P-typ_P_site"/>
</dbReference>
<keyword evidence="5 10" id="KW-0547">Nucleotide-binding</keyword>
<dbReference type="InterPro" id="IPR027256">
    <property type="entry name" value="P-typ_ATPase_IB"/>
</dbReference>
<dbReference type="SFLD" id="SFLDS00003">
    <property type="entry name" value="Haloacid_Dehalogenase"/>
    <property type="match status" value="1"/>
</dbReference>
<feature type="domain" description="TRASH" evidence="12">
    <location>
        <begin position="64"/>
        <end position="102"/>
    </location>
</feature>
<dbReference type="SFLD" id="SFLDG00002">
    <property type="entry name" value="C1.7:_P-type_atpase_like"/>
    <property type="match status" value="1"/>
</dbReference>
<feature type="transmembrane region" description="Helical" evidence="10">
    <location>
        <begin position="453"/>
        <end position="476"/>
    </location>
</feature>
<dbReference type="InterPro" id="IPR007029">
    <property type="entry name" value="YHS_dom"/>
</dbReference>
<dbReference type="PROSITE" id="PS00154">
    <property type="entry name" value="ATPASE_E1_E2"/>
    <property type="match status" value="1"/>
</dbReference>
<keyword evidence="9 10" id="KW-0472">Membrane</keyword>
<reference evidence="13 14" key="1">
    <citation type="submission" date="2024-09" db="EMBL/GenBank/DDBJ databases">
        <authorList>
            <person name="Sun Q."/>
            <person name="Mori K."/>
        </authorList>
    </citation>
    <scope>NUCLEOTIDE SEQUENCE [LARGE SCALE GENOMIC DNA]</scope>
    <source>
        <strain evidence="13 14">KCTC 22789</strain>
    </source>
</reference>
<dbReference type="SUPFAM" id="SSF47240">
    <property type="entry name" value="Ferritin-like"/>
    <property type="match status" value="1"/>
</dbReference>
<dbReference type="SUPFAM" id="SSF81665">
    <property type="entry name" value="Calcium ATPase, transmembrane domain M"/>
    <property type="match status" value="1"/>
</dbReference>
<evidence type="ECO:0000256" key="10">
    <source>
        <dbReference type="RuleBase" id="RU362081"/>
    </source>
</evidence>
<dbReference type="Pfam" id="PF19335">
    <property type="entry name" value="HMBD"/>
    <property type="match status" value="1"/>
</dbReference>
<keyword evidence="14" id="KW-1185">Reference proteome</keyword>
<feature type="transmembrane region" description="Helical" evidence="10">
    <location>
        <begin position="232"/>
        <end position="259"/>
    </location>
</feature>